<dbReference type="Proteomes" id="UP000030651">
    <property type="component" value="Unassembled WGS sequence"/>
</dbReference>
<feature type="compositionally biased region" description="Basic and acidic residues" evidence="1">
    <location>
        <begin position="670"/>
        <end position="680"/>
    </location>
</feature>
<dbReference type="RefSeq" id="XP_007834855.1">
    <property type="nucleotide sequence ID" value="XM_007836664.1"/>
</dbReference>
<proteinExistence type="predicted"/>
<evidence type="ECO:0000256" key="1">
    <source>
        <dbReference type="SAM" id="MobiDB-lite"/>
    </source>
</evidence>
<feature type="region of interest" description="Disordered" evidence="1">
    <location>
        <begin position="670"/>
        <end position="710"/>
    </location>
</feature>
<dbReference type="eggNOG" id="ENOG502SHTF">
    <property type="taxonomic scope" value="Eukaryota"/>
</dbReference>
<dbReference type="AlphaFoldDB" id="W3X3H0"/>
<keyword evidence="2" id="KW-1133">Transmembrane helix</keyword>
<dbReference type="EMBL" id="KI912113">
    <property type="protein sequence ID" value="ETS80554.1"/>
    <property type="molecule type" value="Genomic_DNA"/>
</dbReference>
<evidence type="ECO:0000313" key="3">
    <source>
        <dbReference type="EMBL" id="ETS80554.1"/>
    </source>
</evidence>
<feature type="transmembrane region" description="Helical" evidence="2">
    <location>
        <begin position="42"/>
        <end position="61"/>
    </location>
</feature>
<reference evidence="4" key="1">
    <citation type="journal article" date="2015" name="BMC Genomics">
        <title>Genomic and transcriptomic analysis of the endophytic fungus Pestalotiopsis fici reveals its lifestyle and high potential for synthesis of natural products.</title>
        <authorList>
            <person name="Wang X."/>
            <person name="Zhang X."/>
            <person name="Liu L."/>
            <person name="Xiang M."/>
            <person name="Wang W."/>
            <person name="Sun X."/>
            <person name="Che Y."/>
            <person name="Guo L."/>
            <person name="Liu G."/>
            <person name="Guo L."/>
            <person name="Wang C."/>
            <person name="Yin W.B."/>
            <person name="Stadler M."/>
            <person name="Zhang X."/>
            <person name="Liu X."/>
        </authorList>
    </citation>
    <scope>NUCLEOTIDE SEQUENCE [LARGE SCALE GENOMIC DNA]</scope>
    <source>
        <strain evidence="4">W106-1 / CGMCC3.15140</strain>
    </source>
</reference>
<feature type="transmembrane region" description="Helical" evidence="2">
    <location>
        <begin position="122"/>
        <end position="142"/>
    </location>
</feature>
<dbReference type="OrthoDB" id="3540210at2759"/>
<keyword evidence="2" id="KW-0472">Membrane</keyword>
<keyword evidence="2" id="KW-0812">Transmembrane</keyword>
<feature type="compositionally biased region" description="Polar residues" evidence="1">
    <location>
        <begin position="681"/>
        <end position="697"/>
    </location>
</feature>
<dbReference type="OMA" id="WHNISAT"/>
<dbReference type="HOGENOM" id="CLU_014247_0_0_1"/>
<evidence type="ECO:0000256" key="2">
    <source>
        <dbReference type="SAM" id="Phobius"/>
    </source>
</evidence>
<dbReference type="KEGG" id="pfy:PFICI_08083"/>
<sequence>MLSTAFSTDDGSLPYNIRLGIWTNWSKGSVMGSTLTLTRKDASLLIALTAFFISFVGSRFWKIVCFLCHRYLSSSLTAPEDALHHQRQVILRNSSAAESGLWTLIQVMWAWRHHASRSAVRLLPICLMALFCFVSFVLAGVFSANISSSAGDEVLIDGTDCSIFYSGDASNIDTAHDYSIWNSQVVNNAYNYAQQCYAVDSATSMSSCNSYVENRLDAMRDTAAPCPFANDICRDNSSNLILDSGYIDSHNHLGLNSPPDERILSRQVLHCAPIKTTGYNTSYVVGNTSFTRYNYGPNTRNTGNFTYQVSTQESQYTRANASLSGVDYRLGSVLAFMSNGSVDQLMSDFTPIPQLFRHDADVMIFFLSGNGVLSITPIDDPWYRMTKPIDHLGVVGVNGSSQSYGMEIAASPVACTSQFQFCNSVSTSCGPLTNYLDAMIGTAPLFNTTEDWISQDGPPPTKFGSRFQWFVHELSWFPIDISSIVSTLGTTGLASRQSLGAGVQQPLPSNQWQTEVTGWWATCLAAWQAVLVERARGVQNPAWAKYRALPQNQYQRDMCYNQKVRSTLYGSFNMFGLLLTYIAGLLIIIISYLIEPVLACRYRRSKYKPYKYLEWTTGSILQQQRLVHENAGSGDWDQCTSDVPTTDGTLKLGYLDLSDPDHPRISACRETETQSRDDAKSLQNNTSEVASRSSLQPVAQAARTRRGRATFEHRNSQLNCRWGR</sequence>
<feature type="transmembrane region" description="Helical" evidence="2">
    <location>
        <begin position="568"/>
        <end position="594"/>
    </location>
</feature>
<accession>W3X3H0</accession>
<protein>
    <submittedName>
        <fullName evidence="3">Uncharacterized protein</fullName>
    </submittedName>
</protein>
<organism evidence="3 4">
    <name type="scientific">Pestalotiopsis fici (strain W106-1 / CGMCC3.15140)</name>
    <dbReference type="NCBI Taxonomy" id="1229662"/>
    <lineage>
        <taxon>Eukaryota</taxon>
        <taxon>Fungi</taxon>
        <taxon>Dikarya</taxon>
        <taxon>Ascomycota</taxon>
        <taxon>Pezizomycotina</taxon>
        <taxon>Sordariomycetes</taxon>
        <taxon>Xylariomycetidae</taxon>
        <taxon>Amphisphaeriales</taxon>
        <taxon>Sporocadaceae</taxon>
        <taxon>Pestalotiopsis</taxon>
    </lineage>
</organism>
<evidence type="ECO:0000313" key="4">
    <source>
        <dbReference type="Proteomes" id="UP000030651"/>
    </source>
</evidence>
<dbReference type="InParanoid" id="W3X3H0"/>
<keyword evidence="4" id="KW-1185">Reference proteome</keyword>
<name>W3X3H0_PESFW</name>
<gene>
    <name evidence="3" type="ORF">PFICI_08083</name>
</gene>
<dbReference type="GeneID" id="19273096"/>